<feature type="region of interest" description="Disordered" evidence="2">
    <location>
        <begin position="211"/>
        <end position="265"/>
    </location>
</feature>
<feature type="compositionally biased region" description="Basic and acidic residues" evidence="2">
    <location>
        <begin position="223"/>
        <end position="237"/>
    </location>
</feature>
<comment type="caution">
    <text evidence="3">The sequence shown here is derived from an EMBL/GenBank/DDBJ whole genome shotgun (WGS) entry which is preliminary data.</text>
</comment>
<keyword evidence="1" id="KW-0175">Coiled coil</keyword>
<protein>
    <recommendedName>
        <fullName evidence="5">Endonuclease-reverse transcriptase</fullName>
    </recommendedName>
</protein>
<dbReference type="Gene3D" id="3.30.70.1820">
    <property type="entry name" value="L1 transposable element, RRM domain"/>
    <property type="match status" value="1"/>
</dbReference>
<evidence type="ECO:0000256" key="1">
    <source>
        <dbReference type="SAM" id="Coils"/>
    </source>
</evidence>
<name>A0A9P0PPV0_ACAOB</name>
<proteinExistence type="predicted"/>
<accession>A0A9P0PPV0</accession>
<dbReference type="EMBL" id="CAKOFQ010007196">
    <property type="protein sequence ID" value="CAH1994307.1"/>
    <property type="molecule type" value="Genomic_DNA"/>
</dbReference>
<organism evidence="3 4">
    <name type="scientific">Acanthoscelides obtectus</name>
    <name type="common">Bean weevil</name>
    <name type="synonym">Bruchus obtectus</name>
    <dbReference type="NCBI Taxonomy" id="200917"/>
    <lineage>
        <taxon>Eukaryota</taxon>
        <taxon>Metazoa</taxon>
        <taxon>Ecdysozoa</taxon>
        <taxon>Arthropoda</taxon>
        <taxon>Hexapoda</taxon>
        <taxon>Insecta</taxon>
        <taxon>Pterygota</taxon>
        <taxon>Neoptera</taxon>
        <taxon>Endopterygota</taxon>
        <taxon>Coleoptera</taxon>
        <taxon>Polyphaga</taxon>
        <taxon>Cucujiformia</taxon>
        <taxon>Chrysomeloidea</taxon>
        <taxon>Chrysomelidae</taxon>
        <taxon>Bruchinae</taxon>
        <taxon>Bruchini</taxon>
        <taxon>Acanthoscelides</taxon>
    </lineage>
</organism>
<dbReference type="Proteomes" id="UP001152888">
    <property type="component" value="Unassembled WGS sequence"/>
</dbReference>
<evidence type="ECO:0000313" key="3">
    <source>
        <dbReference type="EMBL" id="CAH1994307.1"/>
    </source>
</evidence>
<feature type="compositionally biased region" description="Basic residues" evidence="2">
    <location>
        <begin position="256"/>
        <end position="265"/>
    </location>
</feature>
<evidence type="ECO:0000313" key="4">
    <source>
        <dbReference type="Proteomes" id="UP001152888"/>
    </source>
</evidence>
<dbReference type="AlphaFoldDB" id="A0A9P0PPV0"/>
<evidence type="ECO:0008006" key="5">
    <source>
        <dbReference type="Google" id="ProtNLM"/>
    </source>
</evidence>
<dbReference type="OrthoDB" id="8783038at2759"/>
<reference evidence="3" key="1">
    <citation type="submission" date="2022-03" db="EMBL/GenBank/DDBJ databases">
        <authorList>
            <person name="Sayadi A."/>
        </authorList>
    </citation>
    <scope>NUCLEOTIDE SEQUENCE</scope>
</reference>
<feature type="compositionally biased region" description="Polar residues" evidence="2">
    <location>
        <begin position="246"/>
        <end position="255"/>
    </location>
</feature>
<keyword evidence="4" id="KW-1185">Reference proteome</keyword>
<feature type="coiled-coil region" evidence="1">
    <location>
        <begin position="19"/>
        <end position="67"/>
    </location>
</feature>
<gene>
    <name evidence="3" type="ORF">ACAOBT_LOCUS22049</name>
</gene>
<evidence type="ECO:0000256" key="2">
    <source>
        <dbReference type="SAM" id="MobiDB-lite"/>
    </source>
</evidence>
<sequence length="265" mass="30818">MVTTGITFEDRYKLIKEGNQQLKGQINSLNETVNEAKKDINNINNKYRDIEKENSLLKSKNINLENKLKKYNLVIYGVKESDKRPMEDTLSTIEEKLEFQIFPSAVRDCFRIGKKLSDSDNRARPLVVEFVNYNVKQKVLEKARKLPKEEYAKRKLLHQHLKKARQASNSAFIKNNILYVNGKAFTWEKLQNDDIDDHQDEGIIETVISKQDKNTEEQPIPQDTKRLEKRLQDEPSKVNKIVPARSSKSTLTSSQKRPKLRSTSK</sequence>